<name>A4X054_CERS5</name>
<dbReference type="EMBL" id="CP000663">
    <property type="protein sequence ID" value="ABP73018.1"/>
    <property type="molecule type" value="Genomic_DNA"/>
</dbReference>
<dbReference type="KEGG" id="rsq:Rsph17025_4167"/>
<gene>
    <name evidence="2" type="ordered locus">Rsph17025_4167</name>
</gene>
<proteinExistence type="predicted"/>
<keyword evidence="2" id="KW-0614">Plasmid</keyword>
<protein>
    <submittedName>
        <fullName evidence="2">Uncharacterized protein</fullName>
    </submittedName>
</protein>
<dbReference type="HOGENOM" id="CLU_1650814_0_0_5"/>
<accession>A4X054</accession>
<feature type="region of interest" description="Disordered" evidence="1">
    <location>
        <begin position="11"/>
        <end position="30"/>
    </location>
</feature>
<evidence type="ECO:0000256" key="1">
    <source>
        <dbReference type="SAM" id="MobiDB-lite"/>
    </source>
</evidence>
<evidence type="ECO:0000313" key="2">
    <source>
        <dbReference type="EMBL" id="ABP73018.1"/>
    </source>
</evidence>
<dbReference type="AlphaFoldDB" id="A4X054"/>
<geneLocation type="plasmid" evidence="2">
    <name>pRSPA02</name>
</geneLocation>
<sequence>MGEGAPALLLRCPPTDGSPLGERSSGHGGIVPRRRKEMAYAVINDGMRIKQTCYWDSIHARHGLFAMSGNAGAWRLLVPDSQRGTLPEMATAHHVDIETGLWRARPVATIWFDDLTRTPFRLLLEQHMFDRTLRPSTCRQPLLVYSRDGLQQEHMIHRIR</sequence>
<organism evidence="2">
    <name type="scientific">Cereibacter sphaeroides (strain ATCC 17025 / ATH 2.4.3)</name>
    <name type="common">Rhodobacter sphaeroides</name>
    <dbReference type="NCBI Taxonomy" id="349102"/>
    <lineage>
        <taxon>Bacteria</taxon>
        <taxon>Pseudomonadati</taxon>
        <taxon>Pseudomonadota</taxon>
        <taxon>Alphaproteobacteria</taxon>
        <taxon>Rhodobacterales</taxon>
        <taxon>Paracoccaceae</taxon>
        <taxon>Cereibacter</taxon>
    </lineage>
</organism>
<reference evidence="2" key="1">
    <citation type="submission" date="2007-04" db="EMBL/GenBank/DDBJ databases">
        <title>Complete sequence of plasmid pRSPA02 of Rhodobacter sphaeroides ATCC 17025.</title>
        <authorList>
            <consortium name="US DOE Joint Genome Institute"/>
            <person name="Copeland A."/>
            <person name="Lucas S."/>
            <person name="Lapidus A."/>
            <person name="Barry K."/>
            <person name="Detter J.C."/>
            <person name="Glavina del Rio T."/>
            <person name="Hammon N."/>
            <person name="Israni S."/>
            <person name="Dalin E."/>
            <person name="Tice H."/>
            <person name="Pitluck S."/>
            <person name="Chertkov O."/>
            <person name="Brettin T."/>
            <person name="Bruce D."/>
            <person name="Han C."/>
            <person name="Schmutz J."/>
            <person name="Larimer F."/>
            <person name="Land M."/>
            <person name="Hauser L."/>
            <person name="Kyrpides N."/>
            <person name="Kim E."/>
            <person name="Richardson P."/>
            <person name="Mackenzie C."/>
            <person name="Choudhary M."/>
            <person name="Donohue T.J."/>
            <person name="Kaplan S."/>
        </authorList>
    </citation>
    <scope>NUCLEOTIDE SEQUENCE [LARGE SCALE GENOMIC DNA]</scope>
    <source>
        <strain evidence="2">ATCC 17025</strain>
        <plasmid evidence="2">pRSPA02</plasmid>
    </source>
</reference>